<sequence length="320" mass="34784">MPKKIMNQVKHILVFFLLLVGIAACRKRDPAGLFPAKTNPAATPTHTPTPTPTPNPTPNPGTVPTPDHVVVLIMENHSYSQVIGSSSAPYITALASAANSTSFISSYAIEHPSQPNYLDLYSGNNQGVTDDEVPAGIPFTTPNLGRQLLDSGMTFTTFSEDLPSVGYNGATSGQYARKHNPAANWMGTGKNQIPATTNQPLTAFPGDFTKLPTVAFVVPNLINDIHDGTVAQGDSWVKNNFDAYIQWAKTHNSVLILTFDEDDNNHKNQIPTIFSGQHVKTLQDATNITHYSVLRTIEEIYHLPYIGNATNATTIVDCWQ</sequence>
<reference evidence="3 4" key="1">
    <citation type="submission" date="2013-12" db="EMBL/GenBank/DDBJ databases">
        <authorList>
            <consortium name="DOE Joint Genome Institute"/>
            <person name="Eisen J."/>
            <person name="Huntemann M."/>
            <person name="Han J."/>
            <person name="Chen A."/>
            <person name="Kyrpides N."/>
            <person name="Mavromatis K."/>
            <person name="Markowitz V."/>
            <person name="Palaniappan K."/>
            <person name="Ivanova N."/>
            <person name="Schaumberg A."/>
            <person name="Pati A."/>
            <person name="Liolios K."/>
            <person name="Nordberg H.P."/>
            <person name="Cantor M.N."/>
            <person name="Hua S.X."/>
            <person name="Woyke T."/>
        </authorList>
    </citation>
    <scope>NUCLEOTIDE SEQUENCE [LARGE SCALE GENOMIC DNA]</scope>
    <source>
        <strain evidence="4">DSM 19437</strain>
    </source>
</reference>
<dbReference type="STRING" id="929713.NIASO_14170"/>
<dbReference type="eggNOG" id="COG3511">
    <property type="taxonomic scope" value="Bacteria"/>
</dbReference>
<evidence type="ECO:0000256" key="1">
    <source>
        <dbReference type="ARBA" id="ARBA00022801"/>
    </source>
</evidence>
<feature type="compositionally biased region" description="Low complexity" evidence="2">
    <location>
        <begin position="35"/>
        <end position="46"/>
    </location>
</feature>
<dbReference type="Pfam" id="PF04185">
    <property type="entry name" value="Phosphoesterase"/>
    <property type="match status" value="1"/>
</dbReference>
<keyword evidence="1" id="KW-0378">Hydrolase</keyword>
<feature type="compositionally biased region" description="Pro residues" evidence="2">
    <location>
        <begin position="47"/>
        <end position="63"/>
    </location>
</feature>
<dbReference type="PANTHER" id="PTHR31956:SF1">
    <property type="entry name" value="NON-SPECIFIC PHOSPHOLIPASE C1"/>
    <property type="match status" value="1"/>
</dbReference>
<dbReference type="EMBL" id="CP007035">
    <property type="protein sequence ID" value="AHF15991.1"/>
    <property type="molecule type" value="Genomic_DNA"/>
</dbReference>
<dbReference type="PANTHER" id="PTHR31956">
    <property type="entry name" value="NON-SPECIFIC PHOSPHOLIPASE C4-RELATED"/>
    <property type="match status" value="1"/>
</dbReference>
<protein>
    <submittedName>
        <fullName evidence="3">Acid phosphatase</fullName>
    </submittedName>
</protein>
<dbReference type="AlphaFoldDB" id="W0F3S6"/>
<dbReference type="Proteomes" id="UP000003586">
    <property type="component" value="Chromosome"/>
</dbReference>
<name>W0F3S6_9BACT</name>
<evidence type="ECO:0000256" key="2">
    <source>
        <dbReference type="SAM" id="MobiDB-lite"/>
    </source>
</evidence>
<dbReference type="InterPro" id="IPR017850">
    <property type="entry name" value="Alkaline_phosphatase_core_sf"/>
</dbReference>
<dbReference type="Gene3D" id="3.40.720.10">
    <property type="entry name" value="Alkaline Phosphatase, subunit A"/>
    <property type="match status" value="1"/>
</dbReference>
<evidence type="ECO:0000313" key="3">
    <source>
        <dbReference type="EMBL" id="AHF15991.1"/>
    </source>
</evidence>
<keyword evidence="4" id="KW-1185">Reference proteome</keyword>
<dbReference type="OrthoDB" id="9770871at2"/>
<proteinExistence type="predicted"/>
<dbReference type="HOGENOM" id="CLU_027977_3_0_10"/>
<organism evidence="3 4">
    <name type="scientific">Niabella soli DSM 19437</name>
    <dbReference type="NCBI Taxonomy" id="929713"/>
    <lineage>
        <taxon>Bacteria</taxon>
        <taxon>Pseudomonadati</taxon>
        <taxon>Bacteroidota</taxon>
        <taxon>Chitinophagia</taxon>
        <taxon>Chitinophagales</taxon>
        <taxon>Chitinophagaceae</taxon>
        <taxon>Niabella</taxon>
    </lineage>
</organism>
<dbReference type="PROSITE" id="PS51257">
    <property type="entry name" value="PROKAR_LIPOPROTEIN"/>
    <property type="match status" value="1"/>
</dbReference>
<dbReference type="InterPro" id="IPR007312">
    <property type="entry name" value="Phosphoesterase"/>
</dbReference>
<feature type="region of interest" description="Disordered" evidence="2">
    <location>
        <begin position="35"/>
        <end position="65"/>
    </location>
</feature>
<accession>W0F3S6</accession>
<gene>
    <name evidence="3" type="ORF">NIASO_14170</name>
</gene>
<dbReference type="GO" id="GO:0042578">
    <property type="term" value="F:phosphoric ester hydrolase activity"/>
    <property type="evidence" value="ECO:0007669"/>
    <property type="project" value="UniProtKB-ARBA"/>
</dbReference>
<evidence type="ECO:0000313" key="4">
    <source>
        <dbReference type="Proteomes" id="UP000003586"/>
    </source>
</evidence>
<dbReference type="KEGG" id="nso:NIASO_14170"/>